<keyword evidence="5" id="KW-0812">Transmembrane</keyword>
<evidence type="ECO:0000256" key="2">
    <source>
        <dbReference type="ARBA" id="ARBA00008361"/>
    </source>
</evidence>
<evidence type="ECO:0000256" key="11">
    <source>
        <dbReference type="RuleBase" id="RU366043"/>
    </source>
</evidence>
<dbReference type="GO" id="GO:0032259">
    <property type="term" value="P:methylation"/>
    <property type="evidence" value="ECO:0007669"/>
    <property type="project" value="UniProtKB-KW"/>
</dbReference>
<keyword evidence="7" id="KW-1133">Transmembrane helix</keyword>
<comment type="subcellular location">
    <subcellularLocation>
        <location evidence="1">Golgi apparatus membrane</location>
        <topology evidence="1">Single-pass type II membrane protein</topology>
    </subcellularLocation>
    <subcellularLocation>
        <location evidence="11">Membrane</location>
        <topology evidence="11">Single-pass type II membrane protein</topology>
    </subcellularLocation>
</comment>
<keyword evidence="8" id="KW-0333">Golgi apparatus</keyword>
<dbReference type="Proteomes" id="UP001154282">
    <property type="component" value="Unassembled WGS sequence"/>
</dbReference>
<evidence type="ECO:0000256" key="9">
    <source>
        <dbReference type="ARBA" id="ARBA00023136"/>
    </source>
</evidence>
<dbReference type="FunFam" id="3.40.50.150:FF:000043">
    <property type="entry name" value="probable methyltransferase PMT3"/>
    <property type="match status" value="1"/>
</dbReference>
<evidence type="ECO:0000256" key="5">
    <source>
        <dbReference type="ARBA" id="ARBA00022692"/>
    </source>
</evidence>
<dbReference type="GO" id="GO:0008168">
    <property type="term" value="F:methyltransferase activity"/>
    <property type="evidence" value="ECO:0007669"/>
    <property type="project" value="UniProtKB-UniRule"/>
</dbReference>
<dbReference type="EC" id="2.1.1.-" evidence="11"/>
<dbReference type="EMBL" id="CAMGYJ010000011">
    <property type="protein sequence ID" value="CAI0558939.1"/>
    <property type="molecule type" value="Genomic_DNA"/>
</dbReference>
<name>A0AAV0RQY2_9ROSI</name>
<dbReference type="AlphaFoldDB" id="A0AAV0RQY2"/>
<keyword evidence="6 11" id="KW-0735">Signal-anchor</keyword>
<gene>
    <name evidence="12" type="ORF">LITE_LOCUS48992</name>
</gene>
<evidence type="ECO:0000256" key="1">
    <source>
        <dbReference type="ARBA" id="ARBA00004323"/>
    </source>
</evidence>
<evidence type="ECO:0000256" key="3">
    <source>
        <dbReference type="ARBA" id="ARBA00022603"/>
    </source>
</evidence>
<accession>A0AAV0RQY2</accession>
<reference evidence="12" key="1">
    <citation type="submission" date="2022-08" db="EMBL/GenBank/DDBJ databases">
        <authorList>
            <person name="Gutierrez-Valencia J."/>
        </authorList>
    </citation>
    <scope>NUCLEOTIDE SEQUENCE</scope>
</reference>
<evidence type="ECO:0000256" key="4">
    <source>
        <dbReference type="ARBA" id="ARBA00022679"/>
    </source>
</evidence>
<dbReference type="Pfam" id="PF03141">
    <property type="entry name" value="Methyltransf_29"/>
    <property type="match status" value="1"/>
</dbReference>
<dbReference type="PANTHER" id="PTHR10108">
    <property type="entry name" value="SAM-DEPENDENT METHYLTRANSFERASE"/>
    <property type="match status" value="1"/>
</dbReference>
<dbReference type="InterPro" id="IPR004159">
    <property type="entry name" value="Put_SAM_MeTrfase"/>
</dbReference>
<keyword evidence="10 11" id="KW-0325">Glycoprotein</keyword>
<dbReference type="GO" id="GO:0000139">
    <property type="term" value="C:Golgi membrane"/>
    <property type="evidence" value="ECO:0007669"/>
    <property type="project" value="UniProtKB-SubCell"/>
</dbReference>
<keyword evidence="13" id="KW-1185">Reference proteome</keyword>
<sequence length="445" mass="50867">MRLKLDLSVMDHYERHCPPPERRFNCLILPPPGYKIPIKWPKSRDEVWKANIPHTHLAHEKSYQNLIVVKGDKIVFPGGGTHFHYGADKYIASIANMLNFSNNVLNDDGNVRTVLDVGCGVASFGGYLLSSNIIAMSLAPNDVHQNQIQFALERGIPSYLGVLGTKRLPYPSRSFEFSHFSRCRIDWLQRDGILLLELDRVLRPGGYFAYSSPEAYAQDEEDLRIWREMSALAERMCWRIVAKRNQTIIWHKPLTNDCYMKREPGTQPPLCRSDDDPDAVWGVQMEACISPYSKYDHRVKGSALAPWPARLTTPLPTLANFGYSNDMFEKDVELWRRRVESYLNILGPNIQSDTIRNVMDMKANLGSFAAALFKNKDVWVMNVVLEDGPNTLKVVYDRGMIGTIHSCAEDLLLEMERVIRPSGFIIIHDKQVVIDYVKKYLVALH</sequence>
<evidence type="ECO:0000256" key="6">
    <source>
        <dbReference type="ARBA" id="ARBA00022968"/>
    </source>
</evidence>
<keyword evidence="4 11" id="KW-0808">Transferase</keyword>
<dbReference type="PANTHER" id="PTHR10108:SF1120">
    <property type="entry name" value="METHYLTRANSFERASE PMT8-RELATED"/>
    <property type="match status" value="1"/>
</dbReference>
<keyword evidence="3 11" id="KW-0489">Methyltransferase</keyword>
<keyword evidence="9" id="KW-0472">Membrane</keyword>
<evidence type="ECO:0000256" key="8">
    <source>
        <dbReference type="ARBA" id="ARBA00023034"/>
    </source>
</evidence>
<comment type="similarity">
    <text evidence="2 11">Belongs to the methyltransferase superfamily.</text>
</comment>
<dbReference type="InterPro" id="IPR029063">
    <property type="entry name" value="SAM-dependent_MTases_sf"/>
</dbReference>
<proteinExistence type="inferred from homology"/>
<organism evidence="12 13">
    <name type="scientific">Linum tenue</name>
    <dbReference type="NCBI Taxonomy" id="586396"/>
    <lineage>
        <taxon>Eukaryota</taxon>
        <taxon>Viridiplantae</taxon>
        <taxon>Streptophyta</taxon>
        <taxon>Embryophyta</taxon>
        <taxon>Tracheophyta</taxon>
        <taxon>Spermatophyta</taxon>
        <taxon>Magnoliopsida</taxon>
        <taxon>eudicotyledons</taxon>
        <taxon>Gunneridae</taxon>
        <taxon>Pentapetalae</taxon>
        <taxon>rosids</taxon>
        <taxon>fabids</taxon>
        <taxon>Malpighiales</taxon>
        <taxon>Linaceae</taxon>
        <taxon>Linum</taxon>
    </lineage>
</organism>
<dbReference type="SUPFAM" id="SSF53335">
    <property type="entry name" value="S-adenosyl-L-methionine-dependent methyltransferases"/>
    <property type="match status" value="1"/>
</dbReference>
<dbReference type="GO" id="GO:0005802">
    <property type="term" value="C:trans-Golgi network"/>
    <property type="evidence" value="ECO:0007669"/>
    <property type="project" value="TreeGrafter"/>
</dbReference>
<dbReference type="Gene3D" id="3.40.50.150">
    <property type="entry name" value="Vaccinia Virus protein VP39"/>
    <property type="match status" value="1"/>
</dbReference>
<protein>
    <recommendedName>
        <fullName evidence="11">Methyltransferase</fullName>
        <ecNumber evidence="11">2.1.1.-</ecNumber>
    </recommendedName>
</protein>
<comment type="caution">
    <text evidence="12">The sequence shown here is derived from an EMBL/GenBank/DDBJ whole genome shotgun (WGS) entry which is preliminary data.</text>
</comment>
<evidence type="ECO:0000313" key="13">
    <source>
        <dbReference type="Proteomes" id="UP001154282"/>
    </source>
</evidence>
<dbReference type="GO" id="GO:0005768">
    <property type="term" value="C:endosome"/>
    <property type="evidence" value="ECO:0007669"/>
    <property type="project" value="TreeGrafter"/>
</dbReference>
<evidence type="ECO:0000256" key="10">
    <source>
        <dbReference type="ARBA" id="ARBA00023180"/>
    </source>
</evidence>
<evidence type="ECO:0000256" key="7">
    <source>
        <dbReference type="ARBA" id="ARBA00022989"/>
    </source>
</evidence>
<evidence type="ECO:0000313" key="12">
    <source>
        <dbReference type="EMBL" id="CAI0558939.1"/>
    </source>
</evidence>